<gene>
    <name evidence="3" type="ORF">Cgig2_007058</name>
</gene>
<dbReference type="EMBL" id="JAKOGI010000217">
    <property type="protein sequence ID" value="KAJ8439541.1"/>
    <property type="molecule type" value="Genomic_DNA"/>
</dbReference>
<feature type="compositionally biased region" description="Low complexity" evidence="1">
    <location>
        <begin position="18"/>
        <end position="32"/>
    </location>
</feature>
<dbReference type="AlphaFoldDB" id="A0A9Q1K8W1"/>
<feature type="region of interest" description="Disordered" evidence="1">
    <location>
        <begin position="71"/>
        <end position="135"/>
    </location>
</feature>
<comment type="caution">
    <text evidence="3">The sequence shown here is derived from an EMBL/GenBank/DDBJ whole genome shotgun (WGS) entry which is preliminary data.</text>
</comment>
<protein>
    <submittedName>
        <fullName evidence="3">Uncharacterized protein</fullName>
    </submittedName>
</protein>
<feature type="compositionally biased region" description="Basic residues" evidence="1">
    <location>
        <begin position="71"/>
        <end position="111"/>
    </location>
</feature>
<name>A0A9Q1K8W1_9CARY</name>
<dbReference type="OrthoDB" id="10509279at2759"/>
<feature type="compositionally biased region" description="Basic and acidic residues" evidence="1">
    <location>
        <begin position="126"/>
        <end position="135"/>
    </location>
</feature>
<evidence type="ECO:0000256" key="2">
    <source>
        <dbReference type="SAM" id="Phobius"/>
    </source>
</evidence>
<dbReference type="PANTHER" id="PTHR33429">
    <property type="entry name" value="OS02G0708000 PROTEIN-RELATED"/>
    <property type="match status" value="1"/>
</dbReference>
<organism evidence="3 4">
    <name type="scientific">Carnegiea gigantea</name>
    <dbReference type="NCBI Taxonomy" id="171969"/>
    <lineage>
        <taxon>Eukaryota</taxon>
        <taxon>Viridiplantae</taxon>
        <taxon>Streptophyta</taxon>
        <taxon>Embryophyta</taxon>
        <taxon>Tracheophyta</taxon>
        <taxon>Spermatophyta</taxon>
        <taxon>Magnoliopsida</taxon>
        <taxon>eudicotyledons</taxon>
        <taxon>Gunneridae</taxon>
        <taxon>Pentapetalae</taxon>
        <taxon>Caryophyllales</taxon>
        <taxon>Cactineae</taxon>
        <taxon>Cactaceae</taxon>
        <taxon>Cactoideae</taxon>
        <taxon>Echinocereeae</taxon>
        <taxon>Carnegiea</taxon>
    </lineage>
</organism>
<evidence type="ECO:0000313" key="3">
    <source>
        <dbReference type="EMBL" id="KAJ8439541.1"/>
    </source>
</evidence>
<dbReference type="PANTHER" id="PTHR33429:SF7">
    <property type="entry name" value="OS02G0708000 PROTEIN"/>
    <property type="match status" value="1"/>
</dbReference>
<feature type="compositionally biased region" description="Low complexity" evidence="1">
    <location>
        <begin position="1"/>
        <end position="10"/>
    </location>
</feature>
<keyword evidence="2" id="KW-1133">Transmembrane helix</keyword>
<evidence type="ECO:0000256" key="1">
    <source>
        <dbReference type="SAM" id="MobiDB-lite"/>
    </source>
</evidence>
<feature type="transmembrane region" description="Helical" evidence="2">
    <location>
        <begin position="44"/>
        <end position="64"/>
    </location>
</feature>
<accession>A0A9Q1K8W1</accession>
<proteinExistence type="predicted"/>
<keyword evidence="2" id="KW-0812">Transmembrane</keyword>
<keyword evidence="2" id="KW-0472">Membrane</keyword>
<reference evidence="3" key="1">
    <citation type="submission" date="2022-04" db="EMBL/GenBank/DDBJ databases">
        <title>Carnegiea gigantea Genome sequencing and assembly v2.</title>
        <authorList>
            <person name="Copetti D."/>
            <person name="Sanderson M.J."/>
            <person name="Burquez A."/>
            <person name="Wojciechowski M.F."/>
        </authorList>
    </citation>
    <scope>NUCLEOTIDE SEQUENCE</scope>
    <source>
        <strain evidence="3">SGP5-SGP5p</strain>
        <tissue evidence="3">Aerial part</tissue>
    </source>
</reference>
<keyword evidence="4" id="KW-1185">Reference proteome</keyword>
<feature type="region of interest" description="Disordered" evidence="1">
    <location>
        <begin position="1"/>
        <end position="37"/>
    </location>
</feature>
<sequence length="192" mass="21146">MSASFQGFPQLGPPPPGMVVYPTTMTTTTTSTNEDNPSQASGSFGMVFVVLAIILVVSAVACVLGRFCTKKSNKSHQPKAHKQQSHGASHHHKQGHNHTNHYKPNHGHNPHQKNDNHHGPKHGKGRPKDPDLEFGYRSKEGDIMLGFEPKVKFPTAKVANNGDFRANSFSKPGMEYGANQQYLKIISKDKRQ</sequence>
<dbReference type="Proteomes" id="UP001153076">
    <property type="component" value="Unassembled WGS sequence"/>
</dbReference>
<evidence type="ECO:0000313" key="4">
    <source>
        <dbReference type="Proteomes" id="UP001153076"/>
    </source>
</evidence>